<accession>A0AAD7GHU7</accession>
<keyword evidence="3" id="KW-1185">Reference proteome</keyword>
<comment type="caution">
    <text evidence="2">The sequence shown here is derived from an EMBL/GenBank/DDBJ whole genome shotgun (WGS) entry which is preliminary data.</text>
</comment>
<evidence type="ECO:0000256" key="1">
    <source>
        <dbReference type="SAM" id="MobiDB-lite"/>
    </source>
</evidence>
<feature type="compositionally biased region" description="Acidic residues" evidence="1">
    <location>
        <begin position="15"/>
        <end position="28"/>
    </location>
</feature>
<feature type="compositionally biased region" description="Polar residues" evidence="1">
    <location>
        <begin position="299"/>
        <end position="312"/>
    </location>
</feature>
<feature type="compositionally biased region" description="Basic and acidic residues" evidence="1">
    <location>
        <begin position="1"/>
        <end position="14"/>
    </location>
</feature>
<reference evidence="2" key="1">
    <citation type="submission" date="2023-03" db="EMBL/GenBank/DDBJ databases">
        <title>Massive genome expansion in bonnet fungi (Mycena s.s.) driven by repeated elements and novel gene families across ecological guilds.</title>
        <authorList>
            <consortium name="Lawrence Berkeley National Laboratory"/>
            <person name="Harder C.B."/>
            <person name="Miyauchi S."/>
            <person name="Viragh M."/>
            <person name="Kuo A."/>
            <person name="Thoen E."/>
            <person name="Andreopoulos B."/>
            <person name="Lu D."/>
            <person name="Skrede I."/>
            <person name="Drula E."/>
            <person name="Henrissat B."/>
            <person name="Morin E."/>
            <person name="Kohler A."/>
            <person name="Barry K."/>
            <person name="LaButti K."/>
            <person name="Morin E."/>
            <person name="Salamov A."/>
            <person name="Lipzen A."/>
            <person name="Mereny Z."/>
            <person name="Hegedus B."/>
            <person name="Baldrian P."/>
            <person name="Stursova M."/>
            <person name="Weitz H."/>
            <person name="Taylor A."/>
            <person name="Grigoriev I.V."/>
            <person name="Nagy L.G."/>
            <person name="Martin F."/>
            <person name="Kauserud H."/>
        </authorList>
    </citation>
    <scope>NUCLEOTIDE SEQUENCE</scope>
    <source>
        <strain evidence="2">CBHHK182m</strain>
    </source>
</reference>
<feature type="region of interest" description="Disordered" evidence="1">
    <location>
        <begin position="288"/>
        <end position="407"/>
    </location>
</feature>
<name>A0AAD7GHU7_9AGAR</name>
<feature type="compositionally biased region" description="Low complexity" evidence="1">
    <location>
        <begin position="72"/>
        <end position="97"/>
    </location>
</feature>
<dbReference type="AlphaFoldDB" id="A0AAD7GHU7"/>
<gene>
    <name evidence="2" type="ORF">B0H16DRAFT_1858077</name>
</gene>
<sequence>MSKKTGECHAKSKDGDEECDCTSYEEDPVQSGYCSECYHREKAHLLATPGASVRKPEVRTLLKSLMEGTKLGSKLSLGASSSSASSSSRKKAVPSLSAANRESNEGMHSSKPGSSKGKGKKAESSASTTFKVVSIHVLPHGTEEGFDENRKKRLFIAGGHDKTPTNFQIDTAAAQGLAVFDSAKGFELDRAWTHEELAEALLGLLPFPFSYFERLQDEAGDGEAAWRLASVVSKRLQVLSNPAPAGKDVDFHKGNATSGFRHWRVFIVARQPIPREFLKDWANQLNGASGSKDGDEFNSETNSGSDSASIEGSPSPEKIPRTNKRRLVSKASGDEDEMIPKKKGKGPAGKTWIRGPEGPSGSKSESVIDLTTDENKANGPGRASSEESVFEDPLIGNPYEQGQIFEF</sequence>
<evidence type="ECO:0000313" key="2">
    <source>
        <dbReference type="EMBL" id="KAJ7689760.1"/>
    </source>
</evidence>
<feature type="region of interest" description="Disordered" evidence="1">
    <location>
        <begin position="1"/>
        <end position="29"/>
    </location>
</feature>
<dbReference type="EMBL" id="JARKIB010000877">
    <property type="protein sequence ID" value="KAJ7689760.1"/>
    <property type="molecule type" value="Genomic_DNA"/>
</dbReference>
<feature type="region of interest" description="Disordered" evidence="1">
    <location>
        <begin position="72"/>
        <end position="125"/>
    </location>
</feature>
<proteinExistence type="predicted"/>
<feature type="compositionally biased region" description="Low complexity" evidence="1">
    <location>
        <begin position="355"/>
        <end position="365"/>
    </location>
</feature>
<organism evidence="2 3">
    <name type="scientific">Mycena metata</name>
    <dbReference type="NCBI Taxonomy" id="1033252"/>
    <lineage>
        <taxon>Eukaryota</taxon>
        <taxon>Fungi</taxon>
        <taxon>Dikarya</taxon>
        <taxon>Basidiomycota</taxon>
        <taxon>Agaricomycotina</taxon>
        <taxon>Agaricomycetes</taxon>
        <taxon>Agaricomycetidae</taxon>
        <taxon>Agaricales</taxon>
        <taxon>Marasmiineae</taxon>
        <taxon>Mycenaceae</taxon>
        <taxon>Mycena</taxon>
    </lineage>
</organism>
<evidence type="ECO:0000313" key="3">
    <source>
        <dbReference type="Proteomes" id="UP001215598"/>
    </source>
</evidence>
<protein>
    <submittedName>
        <fullName evidence="2">Uncharacterized protein</fullName>
    </submittedName>
</protein>
<dbReference type="Proteomes" id="UP001215598">
    <property type="component" value="Unassembled WGS sequence"/>
</dbReference>